<gene>
    <name evidence="5" type="ORF">AB0H72_14405</name>
</gene>
<evidence type="ECO:0000313" key="5">
    <source>
        <dbReference type="EMBL" id="MEV0363887.1"/>
    </source>
</evidence>
<feature type="domain" description="HTH araC/xylS-type" evidence="4">
    <location>
        <begin position="202"/>
        <end position="302"/>
    </location>
</feature>
<accession>A0ABV3F861</accession>
<protein>
    <submittedName>
        <fullName evidence="5">AraC family transcriptional regulator</fullName>
    </submittedName>
</protein>
<proteinExistence type="predicted"/>
<name>A0ABV3F861_9NOCA</name>
<dbReference type="PROSITE" id="PS01124">
    <property type="entry name" value="HTH_ARAC_FAMILY_2"/>
    <property type="match status" value="1"/>
</dbReference>
<dbReference type="EMBL" id="JBFAIH010000007">
    <property type="protein sequence ID" value="MEV0363887.1"/>
    <property type="molecule type" value="Genomic_DNA"/>
</dbReference>
<evidence type="ECO:0000256" key="2">
    <source>
        <dbReference type="ARBA" id="ARBA00023125"/>
    </source>
</evidence>
<dbReference type="Pfam" id="PF14525">
    <property type="entry name" value="AraC_binding_2"/>
    <property type="match status" value="1"/>
</dbReference>
<dbReference type="SUPFAM" id="SSF46689">
    <property type="entry name" value="Homeodomain-like"/>
    <property type="match status" value="1"/>
</dbReference>
<dbReference type="InterPro" id="IPR018060">
    <property type="entry name" value="HTH_AraC"/>
</dbReference>
<dbReference type="Proteomes" id="UP001551658">
    <property type="component" value="Unassembled WGS sequence"/>
</dbReference>
<evidence type="ECO:0000313" key="6">
    <source>
        <dbReference type="Proteomes" id="UP001551658"/>
    </source>
</evidence>
<dbReference type="SMART" id="SM00342">
    <property type="entry name" value="HTH_ARAC"/>
    <property type="match status" value="1"/>
</dbReference>
<dbReference type="Pfam" id="PF12833">
    <property type="entry name" value="HTH_18"/>
    <property type="match status" value="1"/>
</dbReference>
<evidence type="ECO:0000256" key="1">
    <source>
        <dbReference type="ARBA" id="ARBA00023015"/>
    </source>
</evidence>
<sequence>MRYSHVTVESTEEWAGLCDSFVPMSHRYRDPNRCRVHLTAQQTSTYTLLRTEKVGDETATRTPSHLCSGRDDFYWVVLPERGAYTVAESDMSMPITAGRAKLMRLDRPWRVYMPSSVAFAMQLPRAQIDQRLTGAEALSAMLDLESGLGRVVWSMIRETHAQQGGLTGPEFNAVCDRIAELLCMIAVGDLGPQRAHAGETAEQVRRFVRENAGTADLRLSEVARSLNWSPRQIQLALHQAGTTYREVRQDETLRIARDLLARTGPHAMGVGEVAVRCGFTRTWFSEAFKARYGETPREFRKRAWAGRTVRDGPAAAIASELP</sequence>
<keyword evidence="3" id="KW-0804">Transcription</keyword>
<dbReference type="RefSeq" id="WP_357978639.1">
    <property type="nucleotide sequence ID" value="NZ_JBFAIH010000007.1"/>
</dbReference>
<comment type="caution">
    <text evidence="5">The sequence shown here is derived from an EMBL/GenBank/DDBJ whole genome shotgun (WGS) entry which is preliminary data.</text>
</comment>
<dbReference type="InterPro" id="IPR035418">
    <property type="entry name" value="AraC-bd_2"/>
</dbReference>
<dbReference type="Gene3D" id="1.10.10.60">
    <property type="entry name" value="Homeodomain-like"/>
    <property type="match status" value="1"/>
</dbReference>
<dbReference type="InterPro" id="IPR009057">
    <property type="entry name" value="Homeodomain-like_sf"/>
</dbReference>
<evidence type="ECO:0000256" key="3">
    <source>
        <dbReference type="ARBA" id="ARBA00023163"/>
    </source>
</evidence>
<evidence type="ECO:0000259" key="4">
    <source>
        <dbReference type="PROSITE" id="PS01124"/>
    </source>
</evidence>
<keyword evidence="1" id="KW-0805">Transcription regulation</keyword>
<dbReference type="PANTHER" id="PTHR47894">
    <property type="entry name" value="HTH-TYPE TRANSCRIPTIONAL REGULATOR GADX"/>
    <property type="match status" value="1"/>
</dbReference>
<reference evidence="5 6" key="1">
    <citation type="submission" date="2024-06" db="EMBL/GenBank/DDBJ databases">
        <title>The Natural Products Discovery Center: Release of the First 8490 Sequenced Strains for Exploring Actinobacteria Biosynthetic Diversity.</title>
        <authorList>
            <person name="Kalkreuter E."/>
            <person name="Kautsar S.A."/>
            <person name="Yang D."/>
            <person name="Bader C.D."/>
            <person name="Teijaro C.N."/>
            <person name="Fluegel L."/>
            <person name="Davis C.M."/>
            <person name="Simpson J.R."/>
            <person name="Lauterbach L."/>
            <person name="Steele A.D."/>
            <person name="Gui C."/>
            <person name="Meng S."/>
            <person name="Li G."/>
            <person name="Viehrig K."/>
            <person name="Ye F."/>
            <person name="Su P."/>
            <person name="Kiefer A.F."/>
            <person name="Nichols A."/>
            <person name="Cepeda A.J."/>
            <person name="Yan W."/>
            <person name="Fan B."/>
            <person name="Jiang Y."/>
            <person name="Adhikari A."/>
            <person name="Zheng C.-J."/>
            <person name="Schuster L."/>
            <person name="Cowan T.M."/>
            <person name="Smanski M.J."/>
            <person name="Chevrette M.G."/>
            <person name="De Carvalho L.P.S."/>
            <person name="Shen B."/>
        </authorList>
    </citation>
    <scope>NUCLEOTIDE SEQUENCE [LARGE SCALE GENOMIC DNA]</scope>
    <source>
        <strain evidence="5 6">NPDC050671</strain>
    </source>
</reference>
<organism evidence="5 6">
    <name type="scientific">Nocardia fusca</name>
    <dbReference type="NCBI Taxonomy" id="941183"/>
    <lineage>
        <taxon>Bacteria</taxon>
        <taxon>Bacillati</taxon>
        <taxon>Actinomycetota</taxon>
        <taxon>Actinomycetes</taxon>
        <taxon>Mycobacteriales</taxon>
        <taxon>Nocardiaceae</taxon>
        <taxon>Nocardia</taxon>
    </lineage>
</organism>
<dbReference type="PANTHER" id="PTHR47894:SF1">
    <property type="entry name" value="HTH-TYPE TRANSCRIPTIONAL REGULATOR VQSM"/>
    <property type="match status" value="1"/>
</dbReference>
<keyword evidence="2" id="KW-0238">DNA-binding</keyword>
<keyword evidence="6" id="KW-1185">Reference proteome</keyword>